<keyword evidence="3" id="KW-0812">Transmembrane</keyword>
<dbReference type="Pfam" id="PF13193">
    <property type="entry name" value="AMP-binding_C"/>
    <property type="match status" value="1"/>
</dbReference>
<dbReference type="PROSITE" id="PS00455">
    <property type="entry name" value="AMP_BINDING"/>
    <property type="match status" value="1"/>
</dbReference>
<gene>
    <name evidence="6" type="ORF">SAMN02746019_00028630</name>
</gene>
<dbReference type="OrthoDB" id="9781737at2"/>
<dbReference type="RefSeq" id="WP_088572538.1">
    <property type="nucleotide sequence ID" value="NZ_FYEK01000078.1"/>
</dbReference>
<dbReference type="InterPro" id="IPR050237">
    <property type="entry name" value="ATP-dep_AMP-bd_enzyme"/>
</dbReference>
<dbReference type="InterPro" id="IPR045851">
    <property type="entry name" value="AMP-bd_C_sf"/>
</dbReference>
<feature type="domain" description="AMP-binding enzyme C-terminal" evidence="5">
    <location>
        <begin position="420"/>
        <end position="495"/>
    </location>
</feature>
<feature type="transmembrane region" description="Helical" evidence="3">
    <location>
        <begin position="65"/>
        <end position="84"/>
    </location>
</feature>
<dbReference type="InterPro" id="IPR020845">
    <property type="entry name" value="AMP-binding_CS"/>
</dbReference>
<accession>A0A212RUS7</accession>
<evidence type="ECO:0000259" key="5">
    <source>
        <dbReference type="Pfam" id="PF13193"/>
    </source>
</evidence>
<dbReference type="InParanoid" id="A0A212RUS7"/>
<protein>
    <submittedName>
        <fullName evidence="6">Fatty-acyl-CoA synthase</fullName>
    </submittedName>
</protein>
<evidence type="ECO:0000256" key="3">
    <source>
        <dbReference type="SAM" id="Phobius"/>
    </source>
</evidence>
<keyword evidence="2" id="KW-0436">Ligase</keyword>
<dbReference type="InterPro" id="IPR000873">
    <property type="entry name" value="AMP-dep_synth/lig_dom"/>
</dbReference>
<evidence type="ECO:0000256" key="2">
    <source>
        <dbReference type="ARBA" id="ARBA00022598"/>
    </source>
</evidence>
<feature type="transmembrane region" description="Helical" evidence="3">
    <location>
        <begin position="208"/>
        <end position="229"/>
    </location>
</feature>
<dbReference type="InterPro" id="IPR042099">
    <property type="entry name" value="ANL_N_sf"/>
</dbReference>
<dbReference type="EMBL" id="FYEK01000078">
    <property type="protein sequence ID" value="SNB76391.1"/>
    <property type="molecule type" value="Genomic_DNA"/>
</dbReference>
<name>A0A212RUS7_9CHLR</name>
<comment type="similarity">
    <text evidence="1">Belongs to the ATP-dependent AMP-binding enzyme family.</text>
</comment>
<evidence type="ECO:0000313" key="6">
    <source>
        <dbReference type="EMBL" id="SNB76391.1"/>
    </source>
</evidence>
<evidence type="ECO:0000313" key="7">
    <source>
        <dbReference type="Proteomes" id="UP000197025"/>
    </source>
</evidence>
<dbReference type="CDD" id="cd17631">
    <property type="entry name" value="FACL_FadD13-like"/>
    <property type="match status" value="1"/>
</dbReference>
<organism evidence="6 7">
    <name type="scientific">Thermoflexus hugenholtzii JAD2</name>
    <dbReference type="NCBI Taxonomy" id="877466"/>
    <lineage>
        <taxon>Bacteria</taxon>
        <taxon>Bacillati</taxon>
        <taxon>Chloroflexota</taxon>
        <taxon>Thermoflexia</taxon>
        <taxon>Thermoflexales</taxon>
        <taxon>Thermoflexaceae</taxon>
        <taxon>Thermoflexus</taxon>
    </lineage>
</organism>
<dbReference type="PANTHER" id="PTHR43767">
    <property type="entry name" value="LONG-CHAIN-FATTY-ACID--COA LIGASE"/>
    <property type="match status" value="1"/>
</dbReference>
<evidence type="ECO:0000256" key="1">
    <source>
        <dbReference type="ARBA" id="ARBA00006432"/>
    </source>
</evidence>
<evidence type="ECO:0000259" key="4">
    <source>
        <dbReference type="Pfam" id="PF00501"/>
    </source>
</evidence>
<dbReference type="NCBIfam" id="NF004837">
    <property type="entry name" value="PRK06187.1"/>
    <property type="match status" value="1"/>
</dbReference>
<keyword evidence="3" id="KW-1133">Transmembrane helix</keyword>
<dbReference type="Gene3D" id="3.30.300.30">
    <property type="match status" value="1"/>
</dbReference>
<sequence>MYGVGYWIYKHAHLHPEREALVTPTSRYTYGALNFEANRAAHALRAMGLREGDRIGILSMNDPRFLFLLFGAAKIGLIVVPLNYRLAVPELLYQIQDAGVRILFVGLEQASMIEPLRAQGSLEEVVVLAEESVEGALSYVSWVAGHPEHEPGNPLSWDLPLLIVYTSGTTGRPKGAVLTHANQFWNAMNDIIALRITAEDTTLTLLPLVHVGGIGLFTLPTLLVGGRVVMPRRFDPDEALRLIEQERVTIVMGVPTIFQMLLSSPLFDRTDLSSVRAFYNGGDRCPLEVVEAFRKRGLPFGGGYGLTETSPTAFMLEPEEFEQGTRSLGFIGKPAFFTEARIVTPEGHEAKPGEVGELWLRGPNIFSGYWNLPDATVDAFRDGWFRTGDLAYRDEKGFTYIVGRLKEMFKSGGLNVYPAEVEAVLAQHPAVQEVCVIGVPDPKWGEVGRAVVVLRPGWKAEPEELLAWCEGRLARYKIPKSVVFVEALPRNALGKIVRSEVKARYGGTS</sequence>
<dbReference type="InterPro" id="IPR025110">
    <property type="entry name" value="AMP-bd_C"/>
</dbReference>
<keyword evidence="3" id="KW-0472">Membrane</keyword>
<dbReference type="GO" id="GO:0016878">
    <property type="term" value="F:acid-thiol ligase activity"/>
    <property type="evidence" value="ECO:0007669"/>
    <property type="project" value="UniProtKB-ARBA"/>
</dbReference>
<dbReference type="Gene3D" id="3.40.50.12780">
    <property type="entry name" value="N-terminal domain of ligase-like"/>
    <property type="match status" value="1"/>
</dbReference>
<keyword evidence="7" id="KW-1185">Reference proteome</keyword>
<dbReference type="AlphaFoldDB" id="A0A212RUS7"/>
<dbReference type="Pfam" id="PF00501">
    <property type="entry name" value="AMP-binding"/>
    <property type="match status" value="1"/>
</dbReference>
<proteinExistence type="inferred from homology"/>
<dbReference type="PANTHER" id="PTHR43767:SF1">
    <property type="entry name" value="NONRIBOSOMAL PEPTIDE SYNTHASE PES1 (EUROFUNG)-RELATED"/>
    <property type="match status" value="1"/>
</dbReference>
<reference evidence="7" key="1">
    <citation type="submission" date="2017-06" db="EMBL/GenBank/DDBJ databases">
        <authorList>
            <person name="Varghese N."/>
            <person name="Submissions S."/>
        </authorList>
    </citation>
    <scope>NUCLEOTIDE SEQUENCE [LARGE SCALE GENOMIC DNA]</scope>
    <source>
        <strain evidence="7">JAD2</strain>
    </source>
</reference>
<dbReference type="Proteomes" id="UP000197025">
    <property type="component" value="Unassembled WGS sequence"/>
</dbReference>
<dbReference type="FunFam" id="3.30.300.30:FF:000008">
    <property type="entry name" value="2,3-dihydroxybenzoate-AMP ligase"/>
    <property type="match status" value="1"/>
</dbReference>
<feature type="domain" description="AMP-dependent synthetase/ligase" evidence="4">
    <location>
        <begin position="10"/>
        <end position="370"/>
    </location>
</feature>
<dbReference type="SUPFAM" id="SSF56801">
    <property type="entry name" value="Acetyl-CoA synthetase-like"/>
    <property type="match status" value="1"/>
</dbReference>